<dbReference type="Pfam" id="PF01844">
    <property type="entry name" value="HNH"/>
    <property type="match status" value="1"/>
</dbReference>
<name>A0A2R8C5C5_9RHOB</name>
<reference evidence="3" key="1">
    <citation type="submission" date="2018-03" db="EMBL/GenBank/DDBJ databases">
        <authorList>
            <person name="Rodrigo-Torres L."/>
            <person name="Arahal R. D."/>
            <person name="Lucena T."/>
        </authorList>
    </citation>
    <scope>NUCLEOTIDE SEQUENCE [LARGE SCALE GENOMIC DNA]</scope>
    <source>
        <strain evidence="3">CECT 7615</strain>
    </source>
</reference>
<evidence type="ECO:0000313" key="3">
    <source>
        <dbReference type="Proteomes" id="UP000244898"/>
    </source>
</evidence>
<dbReference type="InterPro" id="IPR003615">
    <property type="entry name" value="HNH_nuc"/>
</dbReference>
<dbReference type="Gene3D" id="1.10.30.50">
    <property type="match status" value="1"/>
</dbReference>
<gene>
    <name evidence="2" type="ORF">TRM7615_01125</name>
</gene>
<sequence length="132" mass="14804">MPKKPCAHPGCSRLVDLGSAYCEAHAVQNKRDRDRPADAKRASIPYRKWYKRKAWCGPNGRRARQLAAEPLCVMCPEHSKRLATIADHVVPHNGDHGLFWFGELQSLCKSCHDTKKQRAERRAGGGDQKSTA</sequence>
<dbReference type="EMBL" id="ONZG01000002">
    <property type="protein sequence ID" value="SPJ27635.1"/>
    <property type="molecule type" value="Genomic_DNA"/>
</dbReference>
<dbReference type="RefSeq" id="WP_108785897.1">
    <property type="nucleotide sequence ID" value="NZ_ONZG01000002.1"/>
</dbReference>
<dbReference type="GO" id="GO:0003676">
    <property type="term" value="F:nucleic acid binding"/>
    <property type="evidence" value="ECO:0007669"/>
    <property type="project" value="InterPro"/>
</dbReference>
<accession>A0A2R8C5C5</accession>
<dbReference type="GO" id="GO:0008270">
    <property type="term" value="F:zinc ion binding"/>
    <property type="evidence" value="ECO:0007669"/>
    <property type="project" value="InterPro"/>
</dbReference>
<dbReference type="GO" id="GO:0004519">
    <property type="term" value="F:endonuclease activity"/>
    <property type="evidence" value="ECO:0007669"/>
    <property type="project" value="InterPro"/>
</dbReference>
<keyword evidence="3" id="KW-1185">Reference proteome</keyword>
<dbReference type="CDD" id="cd00085">
    <property type="entry name" value="HNHc"/>
    <property type="match status" value="1"/>
</dbReference>
<evidence type="ECO:0000259" key="1">
    <source>
        <dbReference type="Pfam" id="PF01844"/>
    </source>
</evidence>
<dbReference type="InterPro" id="IPR002711">
    <property type="entry name" value="HNH"/>
</dbReference>
<dbReference type="OrthoDB" id="5292295at2"/>
<proteinExistence type="predicted"/>
<organism evidence="2 3">
    <name type="scientific">Falsiruegeria mediterranea M17</name>
    <dbReference type="NCBI Taxonomy" id="1200281"/>
    <lineage>
        <taxon>Bacteria</taxon>
        <taxon>Pseudomonadati</taxon>
        <taxon>Pseudomonadota</taxon>
        <taxon>Alphaproteobacteria</taxon>
        <taxon>Rhodobacterales</taxon>
        <taxon>Roseobacteraceae</taxon>
        <taxon>Falsiruegeria</taxon>
    </lineage>
</organism>
<protein>
    <recommendedName>
        <fullName evidence="1">HNH domain-containing protein</fullName>
    </recommendedName>
</protein>
<dbReference type="AlphaFoldDB" id="A0A2R8C5C5"/>
<evidence type="ECO:0000313" key="2">
    <source>
        <dbReference type="EMBL" id="SPJ27635.1"/>
    </source>
</evidence>
<feature type="domain" description="HNH" evidence="1">
    <location>
        <begin position="72"/>
        <end position="118"/>
    </location>
</feature>
<dbReference type="Proteomes" id="UP000244898">
    <property type="component" value="Unassembled WGS sequence"/>
</dbReference>